<sequence length="67" mass="7220">MACMCEAGPGATFDRRAHKESMEGFRGHDPNSAAFAYISESSACLPRKYTLDLPTNLPISPRCISAA</sequence>
<organism evidence="1 2">
    <name type="scientific">Penicillium subrubescens</name>
    <dbReference type="NCBI Taxonomy" id="1316194"/>
    <lineage>
        <taxon>Eukaryota</taxon>
        <taxon>Fungi</taxon>
        <taxon>Dikarya</taxon>
        <taxon>Ascomycota</taxon>
        <taxon>Pezizomycotina</taxon>
        <taxon>Eurotiomycetes</taxon>
        <taxon>Eurotiomycetidae</taxon>
        <taxon>Eurotiales</taxon>
        <taxon>Aspergillaceae</taxon>
        <taxon>Penicillium</taxon>
    </lineage>
</organism>
<dbReference type="Proteomes" id="UP000186955">
    <property type="component" value="Unassembled WGS sequence"/>
</dbReference>
<keyword evidence="2" id="KW-1185">Reference proteome</keyword>
<reference evidence="1 2" key="1">
    <citation type="submission" date="2016-10" db="EMBL/GenBank/DDBJ databases">
        <title>Genome sequence of the ascomycete fungus Penicillium subrubescens.</title>
        <authorList>
            <person name="De Vries R.P."/>
            <person name="Peng M."/>
            <person name="Dilokpimol A."/>
            <person name="Hilden K."/>
            <person name="Makela M.R."/>
            <person name="Grigoriev I."/>
            <person name="Riley R."/>
            <person name="Granchi Z."/>
        </authorList>
    </citation>
    <scope>NUCLEOTIDE SEQUENCE [LARGE SCALE GENOMIC DNA]</scope>
    <source>
        <strain evidence="1 2">CBS 132785</strain>
    </source>
</reference>
<evidence type="ECO:0000313" key="2">
    <source>
        <dbReference type="Proteomes" id="UP000186955"/>
    </source>
</evidence>
<comment type="caution">
    <text evidence="1">The sequence shown here is derived from an EMBL/GenBank/DDBJ whole genome shotgun (WGS) entry which is preliminary data.</text>
</comment>
<protein>
    <submittedName>
        <fullName evidence="1">Uncharacterized protein</fullName>
    </submittedName>
</protein>
<proteinExistence type="predicted"/>
<evidence type="ECO:0000313" key="1">
    <source>
        <dbReference type="EMBL" id="OKO96500.1"/>
    </source>
</evidence>
<dbReference type="EMBL" id="MNBE01000698">
    <property type="protein sequence ID" value="OKO96500.1"/>
    <property type="molecule type" value="Genomic_DNA"/>
</dbReference>
<name>A0A1Q5T8H2_9EURO</name>
<dbReference type="AlphaFoldDB" id="A0A1Q5T8H2"/>
<gene>
    <name evidence="1" type="ORF">PENSUB_10675</name>
</gene>
<accession>A0A1Q5T8H2</accession>